<dbReference type="AlphaFoldDB" id="W9YXF8"/>
<evidence type="ECO:0000256" key="1">
    <source>
        <dbReference type="SAM" id="MobiDB-lite"/>
    </source>
</evidence>
<feature type="region of interest" description="Disordered" evidence="1">
    <location>
        <begin position="592"/>
        <end position="615"/>
    </location>
</feature>
<dbReference type="InterPro" id="IPR011989">
    <property type="entry name" value="ARM-like"/>
</dbReference>
<reference evidence="2 3" key="1">
    <citation type="submission" date="2013-03" db="EMBL/GenBank/DDBJ databases">
        <title>The Genome Sequence of Capronia coronata CBS 617.96.</title>
        <authorList>
            <consortium name="The Broad Institute Genomics Platform"/>
            <person name="Cuomo C."/>
            <person name="de Hoog S."/>
            <person name="Gorbushina A."/>
            <person name="Walker B."/>
            <person name="Young S.K."/>
            <person name="Zeng Q."/>
            <person name="Gargeya S."/>
            <person name="Fitzgerald M."/>
            <person name="Haas B."/>
            <person name="Abouelleil A."/>
            <person name="Allen A.W."/>
            <person name="Alvarado L."/>
            <person name="Arachchi H.M."/>
            <person name="Berlin A.M."/>
            <person name="Chapman S.B."/>
            <person name="Gainer-Dewar J."/>
            <person name="Goldberg J."/>
            <person name="Griggs A."/>
            <person name="Gujja S."/>
            <person name="Hansen M."/>
            <person name="Howarth C."/>
            <person name="Imamovic A."/>
            <person name="Ireland A."/>
            <person name="Larimer J."/>
            <person name="McCowan C."/>
            <person name="Murphy C."/>
            <person name="Pearson M."/>
            <person name="Poon T.W."/>
            <person name="Priest M."/>
            <person name="Roberts A."/>
            <person name="Saif S."/>
            <person name="Shea T."/>
            <person name="Sisk P."/>
            <person name="Sykes S."/>
            <person name="Wortman J."/>
            <person name="Nusbaum C."/>
            <person name="Birren B."/>
        </authorList>
    </citation>
    <scope>NUCLEOTIDE SEQUENCE [LARGE SCALE GENOMIC DNA]</scope>
    <source>
        <strain evidence="2 3">CBS 617.96</strain>
    </source>
</reference>
<dbReference type="InterPro" id="IPR040144">
    <property type="entry name" value="RAP1GDS1"/>
</dbReference>
<dbReference type="HOGENOM" id="CLU_355661_0_0_1"/>
<keyword evidence="3" id="KW-1185">Reference proteome</keyword>
<evidence type="ECO:0000313" key="3">
    <source>
        <dbReference type="Proteomes" id="UP000019484"/>
    </source>
</evidence>
<comment type="caution">
    <text evidence="2">The sequence shown here is derived from an EMBL/GenBank/DDBJ whole genome shotgun (WGS) entry which is preliminary data.</text>
</comment>
<accession>W9YXF8</accession>
<dbReference type="RefSeq" id="XP_007721834.1">
    <property type="nucleotide sequence ID" value="XM_007723644.1"/>
</dbReference>
<dbReference type="GeneID" id="19157633"/>
<dbReference type="Gene3D" id="1.25.10.10">
    <property type="entry name" value="Leucine-rich Repeat Variant"/>
    <property type="match status" value="1"/>
</dbReference>
<dbReference type="EMBL" id="AMWN01000002">
    <property type="protein sequence ID" value="EXJ94340.1"/>
    <property type="molecule type" value="Genomic_DNA"/>
</dbReference>
<feature type="compositionally biased region" description="Polar residues" evidence="1">
    <location>
        <begin position="605"/>
        <end position="615"/>
    </location>
</feature>
<evidence type="ECO:0000313" key="2">
    <source>
        <dbReference type="EMBL" id="EXJ94340.1"/>
    </source>
</evidence>
<dbReference type="eggNOG" id="KOG4500">
    <property type="taxonomic scope" value="Eukaryota"/>
</dbReference>
<sequence>MSSLTPSQACLQLSSELSEHPPADLEFKSQHEAVVSGLKTAANDPNNETTGVMHATRPLAAYLHTASQLPHPTHQPLFTVLVDATREVPFWRSLFGLDRKSDLQEERLQVAGEVPPDCILEVARRIVARPWLESKQEEIRSALRIIANCCADNNVNRSVIIRRGGVEAMMAMVQNKQECDLVIPTLYNVCIDYDKPAVDDKGNPWPSLPQVSRDDEHDAGPVVNAAEQKLGLFWDANNSVTSVEILLGAKESAKDCLDMLADLVEMASRVALYGLHQLVRSLNKDDAEEVQGTRSLGLIHSLLTQGADMADYDTDCRVPICQAVLNVLAHRGCYGALIEDKDAIWRLIFLPYPAYDYGDDDYDGVQEPYRKAILKIVYEISALSAYGDKFDDDSTLMRNCVDLLQRYGTDISLIQAGRDRPQNPRPWASSCVLLANSITSMDRAMRLLISTPIASALVRLMIRTSDTSVLVPAVDLATRLALCREGQDILREANMMYAAHNLLRLPSQTGDGSTEVKRQAVTLIRLLIKGRAEYLWNLPSDSTPPEGLTENDTNEVLLAAMWLFNNTDDTITKTETGRLSIEVLRTLFTSPPSYPLPSAAETETKPSPHSNIDQSTEQQIESKLLFLVGRPDPAYPHPDLTIADAMAYIITQPQRQTTHPESATRIQAEAEAWFGLALLSNLPVARPWIVATMHRGPLLERLREIVTQSSSLDLEENSIDTGRDSKNGISLISDAQSGLAEGQDNDRVGELIVSAETASSLFSHPVQAAKKGPDPRYENIKVLVLKLLQSVPRTACSTTSTTSDTLSPSQEGQLEDRVRQELKSAAVELGFDGILA</sequence>
<name>W9YXF8_9EURO</name>
<feature type="compositionally biased region" description="Low complexity" evidence="1">
    <location>
        <begin position="797"/>
        <end position="809"/>
    </location>
</feature>
<feature type="region of interest" description="Disordered" evidence="1">
    <location>
        <begin position="796"/>
        <end position="815"/>
    </location>
</feature>
<proteinExistence type="predicted"/>
<dbReference type="OrthoDB" id="26149at2759"/>
<dbReference type="PANTHER" id="PTHR10957">
    <property type="entry name" value="RAP1 GTPASE-GDP DISSOCIATION STIMULATOR 1"/>
    <property type="match status" value="1"/>
</dbReference>
<dbReference type="Proteomes" id="UP000019484">
    <property type="component" value="Unassembled WGS sequence"/>
</dbReference>
<dbReference type="SUPFAM" id="SSF48371">
    <property type="entry name" value="ARM repeat"/>
    <property type="match status" value="1"/>
</dbReference>
<dbReference type="GO" id="GO:0005085">
    <property type="term" value="F:guanyl-nucleotide exchange factor activity"/>
    <property type="evidence" value="ECO:0007669"/>
    <property type="project" value="InterPro"/>
</dbReference>
<protein>
    <submittedName>
        <fullName evidence="2">Uncharacterized protein</fullName>
    </submittedName>
</protein>
<dbReference type="STRING" id="1182541.W9YXF8"/>
<dbReference type="InterPro" id="IPR016024">
    <property type="entry name" value="ARM-type_fold"/>
</dbReference>
<gene>
    <name evidence="2" type="ORF">A1O1_02734</name>
</gene>
<organism evidence="2 3">
    <name type="scientific">Capronia coronata CBS 617.96</name>
    <dbReference type="NCBI Taxonomy" id="1182541"/>
    <lineage>
        <taxon>Eukaryota</taxon>
        <taxon>Fungi</taxon>
        <taxon>Dikarya</taxon>
        <taxon>Ascomycota</taxon>
        <taxon>Pezizomycotina</taxon>
        <taxon>Eurotiomycetes</taxon>
        <taxon>Chaetothyriomycetidae</taxon>
        <taxon>Chaetothyriales</taxon>
        <taxon>Herpotrichiellaceae</taxon>
        <taxon>Capronia</taxon>
    </lineage>
</organism>